<protein>
    <submittedName>
        <fullName evidence="2">Uncharacterized protein</fullName>
    </submittedName>
</protein>
<sequence>MHPLARSVETLLPVHYLDTRYTSEADGNLRRLSTAHRGGPGQAGQSSRRDVSIVRGAAPGRTSCVSNLVTSQTPRTNTARQFLGSGPPGTNKNGGVASDVEKDIEATEQSIELPEGQGHSDRTLKTQSQMVVMCEGTVRWLIIQHRLDLDSNSPRRRWSDKGPTSNMTSISQLLVKNKL</sequence>
<name>A0AAE0Z069_9GAST</name>
<accession>A0AAE0Z069</accession>
<feature type="region of interest" description="Disordered" evidence="1">
    <location>
        <begin position="71"/>
        <end position="97"/>
    </location>
</feature>
<dbReference type="AlphaFoldDB" id="A0AAE0Z069"/>
<proteinExistence type="predicted"/>
<organism evidence="2 3">
    <name type="scientific">Elysia crispata</name>
    <name type="common">lettuce slug</name>
    <dbReference type="NCBI Taxonomy" id="231223"/>
    <lineage>
        <taxon>Eukaryota</taxon>
        <taxon>Metazoa</taxon>
        <taxon>Spiralia</taxon>
        <taxon>Lophotrochozoa</taxon>
        <taxon>Mollusca</taxon>
        <taxon>Gastropoda</taxon>
        <taxon>Heterobranchia</taxon>
        <taxon>Euthyneura</taxon>
        <taxon>Panpulmonata</taxon>
        <taxon>Sacoglossa</taxon>
        <taxon>Placobranchoidea</taxon>
        <taxon>Plakobranchidae</taxon>
        <taxon>Elysia</taxon>
    </lineage>
</organism>
<evidence type="ECO:0000313" key="3">
    <source>
        <dbReference type="Proteomes" id="UP001283361"/>
    </source>
</evidence>
<reference evidence="2" key="1">
    <citation type="journal article" date="2023" name="G3 (Bethesda)">
        <title>A reference genome for the long-term kleptoplast-retaining sea slug Elysia crispata morphotype clarki.</title>
        <authorList>
            <person name="Eastman K.E."/>
            <person name="Pendleton A.L."/>
            <person name="Shaikh M.A."/>
            <person name="Suttiyut T."/>
            <person name="Ogas R."/>
            <person name="Tomko P."/>
            <person name="Gavelis G."/>
            <person name="Widhalm J.R."/>
            <person name="Wisecaver J.H."/>
        </authorList>
    </citation>
    <scope>NUCLEOTIDE SEQUENCE</scope>
    <source>
        <strain evidence="2">ECLA1</strain>
    </source>
</reference>
<evidence type="ECO:0000256" key="1">
    <source>
        <dbReference type="SAM" id="MobiDB-lite"/>
    </source>
</evidence>
<feature type="region of interest" description="Disordered" evidence="1">
    <location>
        <begin position="28"/>
        <end position="51"/>
    </location>
</feature>
<gene>
    <name evidence="2" type="ORF">RRG08_062609</name>
</gene>
<comment type="caution">
    <text evidence="2">The sequence shown here is derived from an EMBL/GenBank/DDBJ whole genome shotgun (WGS) entry which is preliminary data.</text>
</comment>
<feature type="compositionally biased region" description="Polar residues" evidence="1">
    <location>
        <begin position="71"/>
        <end position="80"/>
    </location>
</feature>
<evidence type="ECO:0000313" key="2">
    <source>
        <dbReference type="EMBL" id="KAK3759462.1"/>
    </source>
</evidence>
<dbReference type="EMBL" id="JAWDGP010005120">
    <property type="protein sequence ID" value="KAK3759462.1"/>
    <property type="molecule type" value="Genomic_DNA"/>
</dbReference>
<keyword evidence="3" id="KW-1185">Reference proteome</keyword>
<dbReference type="Proteomes" id="UP001283361">
    <property type="component" value="Unassembled WGS sequence"/>
</dbReference>